<evidence type="ECO:0000256" key="6">
    <source>
        <dbReference type="ARBA" id="ARBA00022989"/>
    </source>
</evidence>
<evidence type="ECO:0000256" key="2">
    <source>
        <dbReference type="ARBA" id="ARBA00008124"/>
    </source>
</evidence>
<evidence type="ECO:0000256" key="4">
    <source>
        <dbReference type="ARBA" id="ARBA00022692"/>
    </source>
</evidence>
<dbReference type="PANTHER" id="PTHR14647:SF87">
    <property type="entry name" value="PUTATIVE-RELATED"/>
    <property type="match status" value="1"/>
</dbReference>
<dbReference type="InterPro" id="IPR009729">
    <property type="entry name" value="Gal-3-0_sulfotransfrase"/>
</dbReference>
<proteinExistence type="inferred from homology"/>
<keyword evidence="8" id="KW-0472">Membrane</keyword>
<keyword evidence="4" id="KW-0812">Transmembrane</keyword>
<dbReference type="RefSeq" id="XP_006825558.1">
    <property type="nucleotide sequence ID" value="XM_006825495.1"/>
</dbReference>
<gene>
    <name evidence="11" type="primary">LOC102807961</name>
</gene>
<keyword evidence="9" id="KW-0325">Glycoprotein</keyword>
<evidence type="ECO:0000256" key="7">
    <source>
        <dbReference type="ARBA" id="ARBA00023034"/>
    </source>
</evidence>
<dbReference type="SUPFAM" id="SSF52540">
    <property type="entry name" value="P-loop containing nucleoside triphosphate hydrolases"/>
    <property type="match status" value="1"/>
</dbReference>
<accession>A0ABM0MZW7</accession>
<name>A0ABM0MZW7_SACKO</name>
<keyword evidence="7" id="KW-0333">Golgi apparatus</keyword>
<comment type="subcellular location">
    <subcellularLocation>
        <location evidence="1">Golgi apparatus membrane</location>
        <topology evidence="1">Single-pass type II membrane protein</topology>
    </subcellularLocation>
</comment>
<organism evidence="10 11">
    <name type="scientific">Saccoglossus kowalevskii</name>
    <name type="common">Acorn worm</name>
    <dbReference type="NCBI Taxonomy" id="10224"/>
    <lineage>
        <taxon>Eukaryota</taxon>
        <taxon>Metazoa</taxon>
        <taxon>Hemichordata</taxon>
        <taxon>Enteropneusta</taxon>
        <taxon>Harrimaniidae</taxon>
        <taxon>Saccoglossus</taxon>
    </lineage>
</organism>
<keyword evidence="10" id="KW-1185">Reference proteome</keyword>
<keyword evidence="3" id="KW-0808">Transferase</keyword>
<dbReference type="Proteomes" id="UP000694865">
    <property type="component" value="Unplaced"/>
</dbReference>
<protein>
    <submittedName>
        <fullName evidence="11">Galactosylceramide sulfotransferase-like</fullName>
    </submittedName>
</protein>
<evidence type="ECO:0000256" key="5">
    <source>
        <dbReference type="ARBA" id="ARBA00022968"/>
    </source>
</evidence>
<evidence type="ECO:0000313" key="11">
    <source>
        <dbReference type="RefSeq" id="XP_006825558.1"/>
    </source>
</evidence>
<evidence type="ECO:0000256" key="3">
    <source>
        <dbReference type="ARBA" id="ARBA00022679"/>
    </source>
</evidence>
<evidence type="ECO:0000256" key="9">
    <source>
        <dbReference type="ARBA" id="ARBA00023180"/>
    </source>
</evidence>
<comment type="similarity">
    <text evidence="2">Belongs to the galactose-3-O-sulfotransferase family.</text>
</comment>
<dbReference type="InterPro" id="IPR027417">
    <property type="entry name" value="P-loop_NTPase"/>
</dbReference>
<dbReference type="Gene3D" id="3.40.50.300">
    <property type="entry name" value="P-loop containing nucleotide triphosphate hydrolases"/>
    <property type="match status" value="1"/>
</dbReference>
<evidence type="ECO:0000256" key="1">
    <source>
        <dbReference type="ARBA" id="ARBA00004323"/>
    </source>
</evidence>
<dbReference type="GeneID" id="102807961"/>
<evidence type="ECO:0000256" key="8">
    <source>
        <dbReference type="ARBA" id="ARBA00023136"/>
    </source>
</evidence>
<sequence length="309" mass="36586">MSLPQCEPVSKFIFIKTLKTGSSTTGSILYRYGITNKLISPVYQKWILPVENGNNLDIIGYNNCSNFTGFNYFSHHSRLNRSLMDDAIPGAKYFTILRSPYTQLESVFSWFNCGKELSHFSDPFLEYVQHNHEFLTSRDNCFHQQRNGQMWSMGFDQELQENETYVQLKIKQIDQEVDLVMLLEYYDESLILLKKLMCWRDEDLIYYSTNVRSSRTTLTPVIRDTILKRNRADIMLYEYFNSTFWQKVRDYDGNFEIDLQQFRSKVKLASNRCLPSAIEVKGSFCWQLYNNVPQLRKYARTLQSEWLNC</sequence>
<keyword evidence="6" id="KW-1133">Transmembrane helix</keyword>
<evidence type="ECO:0000313" key="10">
    <source>
        <dbReference type="Proteomes" id="UP000694865"/>
    </source>
</evidence>
<keyword evidence="5" id="KW-0735">Signal-anchor</keyword>
<reference evidence="11" key="1">
    <citation type="submission" date="2025-08" db="UniProtKB">
        <authorList>
            <consortium name="RefSeq"/>
        </authorList>
    </citation>
    <scope>IDENTIFICATION</scope>
    <source>
        <tissue evidence="11">Testes</tissue>
    </source>
</reference>
<dbReference type="Pfam" id="PF06990">
    <property type="entry name" value="Gal-3-0_sulfotr"/>
    <property type="match status" value="1"/>
</dbReference>
<dbReference type="PANTHER" id="PTHR14647">
    <property type="entry name" value="GALACTOSE-3-O-SULFOTRANSFERASE"/>
    <property type="match status" value="1"/>
</dbReference>